<evidence type="ECO:0000313" key="4">
    <source>
        <dbReference type="EMBL" id="GAA1799250.1"/>
    </source>
</evidence>
<dbReference type="Pfam" id="PF08327">
    <property type="entry name" value="AHSA1"/>
    <property type="match status" value="1"/>
</dbReference>
<dbReference type="InterPro" id="IPR012291">
    <property type="entry name" value="CBM2_carb-bd_dom_sf"/>
</dbReference>
<gene>
    <name evidence="4" type="ORF">GCM10009682_21110</name>
</gene>
<dbReference type="InterPro" id="IPR008965">
    <property type="entry name" value="CBM2/CBM3_carb-bd_dom_sf"/>
</dbReference>
<feature type="region of interest" description="Disordered" evidence="2">
    <location>
        <begin position="224"/>
        <end position="303"/>
    </location>
</feature>
<dbReference type="Gene3D" id="2.60.40.290">
    <property type="match status" value="1"/>
</dbReference>
<dbReference type="InterPro" id="IPR001919">
    <property type="entry name" value="CBD2"/>
</dbReference>
<accession>A0ABN2LTT3</accession>
<protein>
    <recommendedName>
        <fullName evidence="3">CBM2 domain-containing protein</fullName>
    </recommendedName>
</protein>
<feature type="compositionally biased region" description="Low complexity" evidence="2">
    <location>
        <begin position="248"/>
        <end position="268"/>
    </location>
</feature>
<evidence type="ECO:0000256" key="1">
    <source>
        <dbReference type="ARBA" id="ARBA00006817"/>
    </source>
</evidence>
<dbReference type="SUPFAM" id="SSF55961">
    <property type="entry name" value="Bet v1-like"/>
    <property type="match status" value="1"/>
</dbReference>
<dbReference type="SUPFAM" id="SSF49384">
    <property type="entry name" value="Carbohydrate-binding domain"/>
    <property type="match status" value="1"/>
</dbReference>
<name>A0ABN2LTT3_9ACTN</name>
<comment type="caution">
    <text evidence="4">The sequence shown here is derived from an EMBL/GenBank/DDBJ whole genome shotgun (WGS) entry which is preliminary data.</text>
</comment>
<dbReference type="InterPro" id="IPR023393">
    <property type="entry name" value="START-like_dom_sf"/>
</dbReference>
<dbReference type="CDD" id="cd07814">
    <property type="entry name" value="SRPBCC_CalC_Aha1-like"/>
    <property type="match status" value="1"/>
</dbReference>
<evidence type="ECO:0000256" key="2">
    <source>
        <dbReference type="SAM" id="MobiDB-lite"/>
    </source>
</evidence>
<dbReference type="Proteomes" id="UP001500218">
    <property type="component" value="Unassembled WGS sequence"/>
</dbReference>
<evidence type="ECO:0000259" key="3">
    <source>
        <dbReference type="PROSITE" id="PS51173"/>
    </source>
</evidence>
<organism evidence="4 5">
    <name type="scientific">Luedemannella flava</name>
    <dbReference type="NCBI Taxonomy" id="349316"/>
    <lineage>
        <taxon>Bacteria</taxon>
        <taxon>Bacillati</taxon>
        <taxon>Actinomycetota</taxon>
        <taxon>Actinomycetes</taxon>
        <taxon>Micromonosporales</taxon>
        <taxon>Micromonosporaceae</taxon>
        <taxon>Luedemannella</taxon>
    </lineage>
</organism>
<dbReference type="Gene3D" id="3.30.530.20">
    <property type="match status" value="1"/>
</dbReference>
<evidence type="ECO:0000313" key="5">
    <source>
        <dbReference type="Proteomes" id="UP001500218"/>
    </source>
</evidence>
<keyword evidence="5" id="KW-1185">Reference proteome</keyword>
<dbReference type="Pfam" id="PF00553">
    <property type="entry name" value="CBM_2"/>
    <property type="match status" value="1"/>
</dbReference>
<reference evidence="4 5" key="1">
    <citation type="journal article" date="2019" name="Int. J. Syst. Evol. Microbiol.">
        <title>The Global Catalogue of Microorganisms (GCM) 10K type strain sequencing project: providing services to taxonomists for standard genome sequencing and annotation.</title>
        <authorList>
            <consortium name="The Broad Institute Genomics Platform"/>
            <consortium name="The Broad Institute Genome Sequencing Center for Infectious Disease"/>
            <person name="Wu L."/>
            <person name="Ma J."/>
        </authorList>
    </citation>
    <scope>NUCLEOTIDE SEQUENCE [LARGE SCALE GENOMIC DNA]</scope>
    <source>
        <strain evidence="4 5">JCM 13250</strain>
    </source>
</reference>
<feature type="compositionally biased region" description="Pro residues" evidence="2">
    <location>
        <begin position="283"/>
        <end position="301"/>
    </location>
</feature>
<dbReference type="RefSeq" id="WP_344128890.1">
    <property type="nucleotide sequence ID" value="NZ_BAAALT010000053.1"/>
</dbReference>
<dbReference type="SMART" id="SM00637">
    <property type="entry name" value="CBD_II"/>
    <property type="match status" value="1"/>
</dbReference>
<proteinExistence type="inferred from homology"/>
<dbReference type="PROSITE" id="PS51173">
    <property type="entry name" value="CBM2"/>
    <property type="match status" value="1"/>
</dbReference>
<dbReference type="EMBL" id="BAAALT010000053">
    <property type="protein sequence ID" value="GAA1799250.1"/>
    <property type="molecule type" value="Genomic_DNA"/>
</dbReference>
<comment type="similarity">
    <text evidence="1">Belongs to the AHA1 family.</text>
</comment>
<feature type="domain" description="CBM2" evidence="3">
    <location>
        <begin position="295"/>
        <end position="401"/>
    </location>
</feature>
<dbReference type="InterPro" id="IPR013538">
    <property type="entry name" value="ASHA1/2-like_C"/>
</dbReference>
<sequence length="401" mass="41694">MSQLRLEFFYPHPPQTVWRALTESHVLALWLVENDLVARPGHRFRMRALELAGLGELVNGDVLDVVEGERIAMIWRTGEAHLGMTWQLRPSADGTVLQVVQSGFLGVGGTNRREDLRRTYEHVFDVRLRDVLGALESQPAPGPVGPLLAGAAVPAGHTLLAEDPMWDAPPPGEPNARPADAGFPGVGSVPAVPRLRDRPMVRYAAIALLSGVTAAALISWLTSPDHRSPGGDRWGGPASASQGGMDLSGTAAAQPTGPAGSTPPGQSTVQQPGRPPVGASQQPPSPGAPPSAPATGAPPDPAAADLTASYVVDSGTSSYVVTVANPGDVPGMDWVVTLVVPSAKIESVTGAAWSQKGNTVTFTPEDPTAVVPPHGSVQFTAVTSKTPKEPKGCTINDRACS</sequence>